<organism evidence="1 2">
    <name type="scientific">Parthenolecanium corni</name>
    <dbReference type="NCBI Taxonomy" id="536013"/>
    <lineage>
        <taxon>Eukaryota</taxon>
        <taxon>Metazoa</taxon>
        <taxon>Ecdysozoa</taxon>
        <taxon>Arthropoda</taxon>
        <taxon>Hexapoda</taxon>
        <taxon>Insecta</taxon>
        <taxon>Pterygota</taxon>
        <taxon>Neoptera</taxon>
        <taxon>Paraneoptera</taxon>
        <taxon>Hemiptera</taxon>
        <taxon>Sternorrhyncha</taxon>
        <taxon>Coccoidea</taxon>
        <taxon>Coccidae</taxon>
        <taxon>Parthenolecanium</taxon>
    </lineage>
</organism>
<dbReference type="AlphaFoldDB" id="A0AAN9TW76"/>
<keyword evidence="2" id="KW-1185">Reference proteome</keyword>
<dbReference type="EMBL" id="JBBCAQ010000002">
    <property type="protein sequence ID" value="KAK7605516.1"/>
    <property type="molecule type" value="Genomic_DNA"/>
</dbReference>
<protein>
    <submittedName>
        <fullName evidence="1">Uncharacterized protein</fullName>
    </submittedName>
</protein>
<dbReference type="Proteomes" id="UP001367676">
    <property type="component" value="Unassembled WGS sequence"/>
</dbReference>
<reference evidence="1 2" key="1">
    <citation type="submission" date="2024-03" db="EMBL/GenBank/DDBJ databases">
        <title>Adaptation during the transition from Ophiocordyceps entomopathogen to insect associate is accompanied by gene loss and intensified selection.</title>
        <authorList>
            <person name="Ward C.M."/>
            <person name="Onetto C.A."/>
            <person name="Borneman A.R."/>
        </authorList>
    </citation>
    <scope>NUCLEOTIDE SEQUENCE [LARGE SCALE GENOMIC DNA]</scope>
    <source>
        <strain evidence="1">AWRI1</strain>
        <tissue evidence="1">Single Adult Female</tissue>
    </source>
</reference>
<accession>A0AAN9TW76</accession>
<comment type="caution">
    <text evidence="1">The sequence shown here is derived from an EMBL/GenBank/DDBJ whole genome shotgun (WGS) entry which is preliminary data.</text>
</comment>
<gene>
    <name evidence="1" type="ORF">V9T40_007374</name>
</gene>
<evidence type="ECO:0000313" key="1">
    <source>
        <dbReference type="EMBL" id="KAK7605516.1"/>
    </source>
</evidence>
<name>A0AAN9TW76_9HEMI</name>
<proteinExistence type="predicted"/>
<sequence length="165" mass="18532">MYAPTKTKSGEKRKAGRRSRYGYAVAVRGCGSVEDRKIKRMASQSKSIPASALVDVSLNFRSDTKSRLKYETVAFFTAARSTQLATRRRGDALANDERPQVVRRSRAAYFLPSSRPFRSVTGDRDICDQYDSTELSLSTDPVDQLNYTRRHILASQSHQLSSVNC</sequence>
<evidence type="ECO:0000313" key="2">
    <source>
        <dbReference type="Proteomes" id="UP001367676"/>
    </source>
</evidence>